<evidence type="ECO:0000313" key="6">
    <source>
        <dbReference type="Proteomes" id="UP001223390"/>
    </source>
</evidence>
<feature type="region of interest" description="Disordered" evidence="3">
    <location>
        <begin position="1"/>
        <end position="20"/>
    </location>
</feature>
<keyword evidence="1" id="KW-0547">Nucleotide-binding</keyword>
<name>A0ABT7GN02_9ACTN</name>
<dbReference type="Pfam" id="PF00005">
    <property type="entry name" value="ABC_tran"/>
    <property type="match status" value="2"/>
</dbReference>
<evidence type="ECO:0000313" key="5">
    <source>
        <dbReference type="EMBL" id="MDK9494314.1"/>
    </source>
</evidence>
<gene>
    <name evidence="5" type="ORF">QEZ40_000185</name>
</gene>
<dbReference type="Proteomes" id="UP001223390">
    <property type="component" value="Unassembled WGS sequence"/>
</dbReference>
<evidence type="ECO:0000256" key="2">
    <source>
        <dbReference type="ARBA" id="ARBA00022840"/>
    </source>
</evidence>
<dbReference type="PROSITE" id="PS00211">
    <property type="entry name" value="ABC_TRANSPORTER_1"/>
    <property type="match status" value="2"/>
</dbReference>
<dbReference type="Gene3D" id="3.40.50.300">
    <property type="entry name" value="P-loop containing nucleotide triphosphate hydrolases"/>
    <property type="match status" value="2"/>
</dbReference>
<dbReference type="PANTHER" id="PTHR24220:SF676">
    <property type="entry name" value="OLIGOPEPTIDE TRANSPORT ATP-BINDING PROTEIN AMIE"/>
    <property type="match status" value="1"/>
</dbReference>
<dbReference type="GO" id="GO:0005524">
    <property type="term" value="F:ATP binding"/>
    <property type="evidence" value="ECO:0007669"/>
    <property type="project" value="UniProtKB-KW"/>
</dbReference>
<dbReference type="InterPro" id="IPR027417">
    <property type="entry name" value="P-loop_NTPase"/>
</dbReference>
<feature type="domain" description="ABC transporter" evidence="4">
    <location>
        <begin position="271"/>
        <end position="503"/>
    </location>
</feature>
<keyword evidence="6" id="KW-1185">Reference proteome</keyword>
<comment type="caution">
    <text evidence="5">The sequence shown here is derived from an EMBL/GenBank/DDBJ whole genome shotgun (WGS) entry which is preliminary data.</text>
</comment>
<protein>
    <submittedName>
        <fullName evidence="5">ATP-binding cassette domain-containing protein</fullName>
    </submittedName>
</protein>
<dbReference type="SMART" id="SM00382">
    <property type="entry name" value="AAA"/>
    <property type="match status" value="2"/>
</dbReference>
<evidence type="ECO:0000256" key="1">
    <source>
        <dbReference type="ARBA" id="ARBA00022741"/>
    </source>
</evidence>
<proteinExistence type="predicted"/>
<evidence type="ECO:0000259" key="4">
    <source>
        <dbReference type="PROSITE" id="PS50893"/>
    </source>
</evidence>
<dbReference type="CDD" id="cd03257">
    <property type="entry name" value="ABC_NikE_OppD_transporters"/>
    <property type="match status" value="2"/>
</dbReference>
<feature type="region of interest" description="Disordered" evidence="3">
    <location>
        <begin position="237"/>
        <end position="256"/>
    </location>
</feature>
<keyword evidence="2 5" id="KW-0067">ATP-binding</keyword>
<accession>A0ABT7GN02</accession>
<dbReference type="InterPro" id="IPR017871">
    <property type="entry name" value="ABC_transporter-like_CS"/>
</dbReference>
<dbReference type="RefSeq" id="WP_285340204.1">
    <property type="nucleotide sequence ID" value="NZ_JASITI010000001.1"/>
</dbReference>
<reference evidence="5 6" key="1">
    <citation type="submission" date="2023-05" db="EMBL/GenBank/DDBJ databases">
        <title>Sequencing and Assembly of Streptomyces sp. NP73.</title>
        <authorList>
            <person name="Konwar A.N."/>
            <person name="Saikia K."/>
            <person name="Thakur D."/>
        </authorList>
    </citation>
    <scope>NUCLEOTIDE SEQUENCE [LARGE SCALE GENOMIC DNA]</scope>
    <source>
        <strain evidence="5 6">NP73</strain>
    </source>
</reference>
<dbReference type="SUPFAM" id="SSF52540">
    <property type="entry name" value="P-loop containing nucleoside triphosphate hydrolases"/>
    <property type="match status" value="2"/>
</dbReference>
<dbReference type="EMBL" id="JASITI010000001">
    <property type="protein sequence ID" value="MDK9494314.1"/>
    <property type="molecule type" value="Genomic_DNA"/>
</dbReference>
<dbReference type="InterPro" id="IPR015854">
    <property type="entry name" value="ABC_transpr_LolD-like"/>
</dbReference>
<feature type="domain" description="ABC transporter" evidence="4">
    <location>
        <begin position="21"/>
        <end position="262"/>
    </location>
</feature>
<dbReference type="PANTHER" id="PTHR24220">
    <property type="entry name" value="IMPORT ATP-BINDING PROTEIN"/>
    <property type="match status" value="1"/>
</dbReference>
<feature type="compositionally biased region" description="Basic and acidic residues" evidence="3">
    <location>
        <begin position="246"/>
        <end position="255"/>
    </location>
</feature>
<dbReference type="InterPro" id="IPR003439">
    <property type="entry name" value="ABC_transporter-like_ATP-bd"/>
</dbReference>
<dbReference type="InterPro" id="IPR003593">
    <property type="entry name" value="AAA+_ATPase"/>
</dbReference>
<organism evidence="5 6">
    <name type="scientific">Streptomyces katrae</name>
    <dbReference type="NCBI Taxonomy" id="68223"/>
    <lineage>
        <taxon>Bacteria</taxon>
        <taxon>Bacillati</taxon>
        <taxon>Actinomycetota</taxon>
        <taxon>Actinomycetes</taxon>
        <taxon>Kitasatosporales</taxon>
        <taxon>Streptomycetaceae</taxon>
        <taxon>Streptomyces</taxon>
    </lineage>
</organism>
<dbReference type="PROSITE" id="PS50893">
    <property type="entry name" value="ABC_TRANSPORTER_2"/>
    <property type="match status" value="2"/>
</dbReference>
<evidence type="ECO:0000256" key="3">
    <source>
        <dbReference type="SAM" id="MobiDB-lite"/>
    </source>
</evidence>
<sequence>MNTPARPAVSPITSSNSPPPVTAAGLEIRFPDGPVLLRPVSLTVEAGRITALTGASGSGKTTLLRALIGHLPDGAAVTGGTLDVLGHDPTALAPEELARLRRTSLAYVGQDPGSALNPRMKVRDLVAETAPGRPDRSAVLELLREVRLPTDDGLPDRRPTALSGGQQRRVALARALARKPAVLLLDEPTAGLDAALRDEIADLLRRLAAGHGLAIVMACHDPELVEACADHTVHLTAPTAPRRPPAARDAEHEPAVDDENGVVAQGGGIAARAVEVSFRGKAHRALTAVDFTAVPGSRTAIVGPSGSGKTTLLRVLAGLQPADSAGLTLDGIPLAPTVGKRPKAHQRRIQLVPQNPLDALNPSRTVGAQLDRPLRLHTTLGSGARSARIAELLRQVDLPADSTDRYPAELSGGQRQRVSIARALATEPDVLLCDEITSALDPDTATSVMELLTGLNAGRGMALVLVSHELHLVSAHTDTVYLLDEGRLVSHGPTHELLPTTSR</sequence>